<evidence type="ECO:0000256" key="2">
    <source>
        <dbReference type="ARBA" id="ARBA00007776"/>
    </source>
</evidence>
<comment type="caution">
    <text evidence="9">The sequence shown here is derived from an EMBL/GenBank/DDBJ whole genome shotgun (WGS) entry which is preliminary data.</text>
</comment>
<dbReference type="Proteomes" id="UP000215509">
    <property type="component" value="Unassembled WGS sequence"/>
</dbReference>
<feature type="transmembrane region" description="Helical" evidence="8">
    <location>
        <begin position="97"/>
        <end position="120"/>
    </location>
</feature>
<feature type="transmembrane region" description="Helical" evidence="8">
    <location>
        <begin position="140"/>
        <end position="159"/>
    </location>
</feature>
<dbReference type="NCBIfam" id="TIGR03426">
    <property type="entry name" value="shape_MreD"/>
    <property type="match status" value="1"/>
</dbReference>
<proteinExistence type="inferred from homology"/>
<evidence type="ECO:0000256" key="8">
    <source>
        <dbReference type="SAM" id="Phobius"/>
    </source>
</evidence>
<name>A0A229UU32_9BACL</name>
<dbReference type="GO" id="GO:0005886">
    <property type="term" value="C:plasma membrane"/>
    <property type="evidence" value="ECO:0007669"/>
    <property type="project" value="UniProtKB-SubCell"/>
</dbReference>
<feature type="transmembrane region" description="Helical" evidence="8">
    <location>
        <begin position="6"/>
        <end position="26"/>
    </location>
</feature>
<keyword evidence="5" id="KW-0133">Cell shape</keyword>
<feature type="transmembrane region" description="Helical" evidence="8">
    <location>
        <begin position="33"/>
        <end position="51"/>
    </location>
</feature>
<dbReference type="AlphaFoldDB" id="A0A229UU32"/>
<keyword evidence="7 8" id="KW-0472">Membrane</keyword>
<evidence type="ECO:0000256" key="3">
    <source>
        <dbReference type="ARBA" id="ARBA00022475"/>
    </source>
</evidence>
<keyword evidence="4 8" id="KW-0812">Transmembrane</keyword>
<evidence type="ECO:0000256" key="4">
    <source>
        <dbReference type="ARBA" id="ARBA00022692"/>
    </source>
</evidence>
<reference evidence="9 10" key="1">
    <citation type="submission" date="2017-07" db="EMBL/GenBank/DDBJ databases">
        <title>Genome sequencing and assembly of Paenibacillus rigui.</title>
        <authorList>
            <person name="Mayilraj S."/>
        </authorList>
    </citation>
    <scope>NUCLEOTIDE SEQUENCE [LARGE SCALE GENOMIC DNA]</scope>
    <source>
        <strain evidence="9 10">JCM 16352</strain>
    </source>
</reference>
<keyword evidence="6 8" id="KW-1133">Transmembrane helix</keyword>
<gene>
    <name evidence="9" type="primary">mreD</name>
    <name evidence="9" type="ORF">CF651_08365</name>
</gene>
<comment type="similarity">
    <text evidence="2">Belongs to the MreD family.</text>
</comment>
<sequence>MTRKLLWLILLGLFILEGTLLQWIIPEVWQSKVYVAPHFILVIVLYIGLYVDRHTALVYGLVFGLLQDFMYYSPMLGPISFAMGLTGYLAGLTHRRLFSNIAVSMLVIGLGNLFFEWILYGLYRVFQVTHLDLQWAFFHQMLPSMLINLLFALIVYVPVRKLFESMQSVSSAADE</sequence>
<dbReference type="Pfam" id="PF04093">
    <property type="entry name" value="MreD"/>
    <property type="match status" value="1"/>
</dbReference>
<evidence type="ECO:0000256" key="5">
    <source>
        <dbReference type="ARBA" id="ARBA00022960"/>
    </source>
</evidence>
<dbReference type="RefSeq" id="WP_094014402.1">
    <property type="nucleotide sequence ID" value="NZ_NMQW01000012.1"/>
</dbReference>
<keyword evidence="3" id="KW-1003">Cell membrane</keyword>
<dbReference type="OrthoDB" id="2678464at2"/>
<evidence type="ECO:0000256" key="1">
    <source>
        <dbReference type="ARBA" id="ARBA00004651"/>
    </source>
</evidence>
<dbReference type="GO" id="GO:0008360">
    <property type="term" value="P:regulation of cell shape"/>
    <property type="evidence" value="ECO:0007669"/>
    <property type="project" value="UniProtKB-KW"/>
</dbReference>
<evidence type="ECO:0000256" key="6">
    <source>
        <dbReference type="ARBA" id="ARBA00022989"/>
    </source>
</evidence>
<evidence type="ECO:0000256" key="7">
    <source>
        <dbReference type="ARBA" id="ARBA00023136"/>
    </source>
</evidence>
<protein>
    <submittedName>
        <fullName evidence="9">Rod shape-determining protein MreD</fullName>
    </submittedName>
</protein>
<comment type="subcellular location">
    <subcellularLocation>
        <location evidence="1">Cell membrane</location>
        <topology evidence="1">Multi-pass membrane protein</topology>
    </subcellularLocation>
</comment>
<evidence type="ECO:0000313" key="10">
    <source>
        <dbReference type="Proteomes" id="UP000215509"/>
    </source>
</evidence>
<feature type="transmembrane region" description="Helical" evidence="8">
    <location>
        <begin position="71"/>
        <end position="90"/>
    </location>
</feature>
<dbReference type="EMBL" id="NMQW01000012">
    <property type="protein sequence ID" value="OXM86853.1"/>
    <property type="molecule type" value="Genomic_DNA"/>
</dbReference>
<dbReference type="InterPro" id="IPR007227">
    <property type="entry name" value="Cell_shape_determining_MreD"/>
</dbReference>
<accession>A0A229UU32</accession>
<organism evidence="9 10">
    <name type="scientific">Paenibacillus rigui</name>
    <dbReference type="NCBI Taxonomy" id="554312"/>
    <lineage>
        <taxon>Bacteria</taxon>
        <taxon>Bacillati</taxon>
        <taxon>Bacillota</taxon>
        <taxon>Bacilli</taxon>
        <taxon>Bacillales</taxon>
        <taxon>Paenibacillaceae</taxon>
        <taxon>Paenibacillus</taxon>
    </lineage>
</organism>
<evidence type="ECO:0000313" key="9">
    <source>
        <dbReference type="EMBL" id="OXM86853.1"/>
    </source>
</evidence>
<keyword evidence="10" id="KW-1185">Reference proteome</keyword>